<feature type="region of interest" description="Disordered" evidence="1">
    <location>
        <begin position="245"/>
        <end position="269"/>
    </location>
</feature>
<feature type="compositionally biased region" description="Low complexity" evidence="1">
    <location>
        <begin position="256"/>
        <end position="269"/>
    </location>
</feature>
<evidence type="ECO:0000313" key="2">
    <source>
        <dbReference type="EMBL" id="GHH16094.1"/>
    </source>
</evidence>
<evidence type="ECO:0000313" key="3">
    <source>
        <dbReference type="Proteomes" id="UP000652430"/>
    </source>
</evidence>
<accession>A0ABQ3LKU2</accession>
<reference evidence="3" key="1">
    <citation type="journal article" date="2019" name="Int. J. Syst. Evol. Microbiol.">
        <title>The Global Catalogue of Microorganisms (GCM) 10K type strain sequencing project: providing services to taxonomists for standard genome sequencing and annotation.</title>
        <authorList>
            <consortium name="The Broad Institute Genomics Platform"/>
            <consortium name="The Broad Institute Genome Sequencing Center for Infectious Disease"/>
            <person name="Wu L."/>
            <person name="Ma J."/>
        </authorList>
    </citation>
    <scope>NUCLEOTIDE SEQUENCE [LARGE SCALE GENOMIC DNA]</scope>
    <source>
        <strain evidence="3">CGMCC 1.8957</strain>
    </source>
</reference>
<name>A0ABQ3LKU2_9SPHN</name>
<dbReference type="RefSeq" id="WP_229839340.1">
    <property type="nucleotide sequence ID" value="NZ_BNAQ01000002.1"/>
</dbReference>
<proteinExistence type="predicted"/>
<gene>
    <name evidence="2" type="ORF">GCM10008023_19710</name>
</gene>
<comment type="caution">
    <text evidence="2">The sequence shown here is derived from an EMBL/GenBank/DDBJ whole genome shotgun (WGS) entry which is preliminary data.</text>
</comment>
<dbReference type="EMBL" id="BNAQ01000002">
    <property type="protein sequence ID" value="GHH16094.1"/>
    <property type="molecule type" value="Genomic_DNA"/>
</dbReference>
<evidence type="ECO:0000256" key="1">
    <source>
        <dbReference type="SAM" id="MobiDB-lite"/>
    </source>
</evidence>
<dbReference type="Proteomes" id="UP000652430">
    <property type="component" value="Unassembled WGS sequence"/>
</dbReference>
<organism evidence="2 3">
    <name type="scientific">Sphingomonas glacialis</name>
    <dbReference type="NCBI Taxonomy" id="658225"/>
    <lineage>
        <taxon>Bacteria</taxon>
        <taxon>Pseudomonadati</taxon>
        <taxon>Pseudomonadota</taxon>
        <taxon>Alphaproteobacteria</taxon>
        <taxon>Sphingomonadales</taxon>
        <taxon>Sphingomonadaceae</taxon>
        <taxon>Sphingomonas</taxon>
    </lineage>
</organism>
<sequence>MMAGMGSFFGRANPGLQGDFNGYAGQDQLGGMTGIAPPLPAPAPAPFVWGKGGTKLTPAQLLFQQQQAAQLSQSDYSPVSSVWQGLGRVVDNVRGAFETRANKKEAVAQQTQQASVAQALLDGSGGNAAISAAYATGNKDLAELGGKVFDVGHPKATAPHYWETNNGSLGMVGADGKPAIVYQDPTPKVTTIAVDNHDGTQTLYRVGPDGVPLGAGLQGAAANTGAPSVPAVGTVEDGHRFTGGDPSVPSNWQPVAAGGAAPSGTATFR</sequence>
<keyword evidence="3" id="KW-1185">Reference proteome</keyword>
<protein>
    <submittedName>
        <fullName evidence="2">Uncharacterized protein</fullName>
    </submittedName>
</protein>